<evidence type="ECO:0000256" key="1">
    <source>
        <dbReference type="ARBA" id="ARBA00022837"/>
    </source>
</evidence>
<evidence type="ECO:0000313" key="4">
    <source>
        <dbReference type="EMBL" id="CAF1444960.1"/>
    </source>
</evidence>
<evidence type="ECO:0000313" key="5">
    <source>
        <dbReference type="EMBL" id="CAF1445557.1"/>
    </source>
</evidence>
<dbReference type="PROSITE" id="PS00018">
    <property type="entry name" value="EF_HAND_1"/>
    <property type="match status" value="2"/>
</dbReference>
<organism evidence="5 6">
    <name type="scientific">Adineta steineri</name>
    <dbReference type="NCBI Taxonomy" id="433720"/>
    <lineage>
        <taxon>Eukaryota</taxon>
        <taxon>Metazoa</taxon>
        <taxon>Spiralia</taxon>
        <taxon>Gnathifera</taxon>
        <taxon>Rotifera</taxon>
        <taxon>Eurotatoria</taxon>
        <taxon>Bdelloidea</taxon>
        <taxon>Adinetida</taxon>
        <taxon>Adinetidae</taxon>
        <taxon>Adineta</taxon>
    </lineage>
</organism>
<dbReference type="InterPro" id="IPR018247">
    <property type="entry name" value="EF_Hand_1_Ca_BS"/>
</dbReference>
<comment type="caution">
    <text evidence="5">The sequence shown here is derived from an EMBL/GenBank/DDBJ whole genome shotgun (WGS) entry which is preliminary data.</text>
</comment>
<reference evidence="5" key="1">
    <citation type="submission" date="2021-02" db="EMBL/GenBank/DDBJ databases">
        <authorList>
            <person name="Nowell W R."/>
        </authorList>
    </citation>
    <scope>NUCLEOTIDE SEQUENCE</scope>
</reference>
<dbReference type="InterPro" id="IPR002048">
    <property type="entry name" value="EF_hand_dom"/>
</dbReference>
<accession>A0A815P861</accession>
<dbReference type="SMART" id="SM00054">
    <property type="entry name" value="EFh"/>
    <property type="match status" value="3"/>
</dbReference>
<dbReference type="Gene3D" id="1.10.238.10">
    <property type="entry name" value="EF-hand"/>
    <property type="match status" value="1"/>
</dbReference>
<dbReference type="OrthoDB" id="26525at2759"/>
<feature type="domain" description="EF-hand" evidence="2">
    <location>
        <begin position="337"/>
        <end position="372"/>
    </location>
</feature>
<feature type="domain" description="EF-hand" evidence="2">
    <location>
        <begin position="80"/>
        <end position="110"/>
    </location>
</feature>
<protein>
    <recommendedName>
        <fullName evidence="2">EF-hand domain-containing protein</fullName>
    </recommendedName>
</protein>
<gene>
    <name evidence="3" type="ORF">BJG266_LOCUS12038</name>
    <name evidence="4" type="ORF">QVE165_LOCUS39897</name>
    <name evidence="5" type="ORF">QVE165_LOCUS39938</name>
</gene>
<dbReference type="PROSITE" id="PS50222">
    <property type="entry name" value="EF_HAND_2"/>
    <property type="match status" value="3"/>
</dbReference>
<keyword evidence="1" id="KW-0106">Calcium</keyword>
<dbReference type="Proteomes" id="UP000663832">
    <property type="component" value="Unassembled WGS sequence"/>
</dbReference>
<dbReference type="AlphaFoldDB" id="A0A815P861"/>
<dbReference type="GO" id="GO:0005509">
    <property type="term" value="F:calcium ion binding"/>
    <property type="evidence" value="ECO:0007669"/>
    <property type="project" value="InterPro"/>
</dbReference>
<sequence>MPHLKLTKAMAQRLTKEQVKKTGFVQLREFRRLINLLYFYNELSGLFGQLDTNHDKRISFNEFKKGHELIGDEDIDEYALRKEFHRIDTNHGGYILFDEFCMYMAKKKARYEKRRVYFSINKLKQSDKQLTTQNQITRFNSIPISRQYDQRCHRGFLLHVWLNNDENLNTTACLCPAYSDSTRTLFALIISLTNDNNERIIHSYQQLTYIYVQHCPVKFNIYLLYSTRPKNATNNYFIHIDIYEKNSFRYRASLFAPVHFPFLPVSRIALEVNISRMRVFILVSLFIILYIDMETFFTKEQKLDFARRQFIEVKDDDENISWDNSLLIIKKIFGSHLSITKINNLLYDADQDSNDKISFDDFINVIKSLLLEENEMNTDADRSLPDEQQKQQQTDDFVQKLFELTDNGTKIDKQMMETLAQQYNIQKK</sequence>
<evidence type="ECO:0000259" key="2">
    <source>
        <dbReference type="PROSITE" id="PS50222"/>
    </source>
</evidence>
<name>A0A815P861_9BILA</name>
<evidence type="ECO:0000313" key="3">
    <source>
        <dbReference type="EMBL" id="CAF0930088.1"/>
    </source>
</evidence>
<dbReference type="CDD" id="cd00051">
    <property type="entry name" value="EFh"/>
    <property type="match status" value="1"/>
</dbReference>
<dbReference type="EMBL" id="CAJNOM010000450">
    <property type="protein sequence ID" value="CAF1444960.1"/>
    <property type="molecule type" value="Genomic_DNA"/>
</dbReference>
<feature type="domain" description="EF-hand" evidence="2">
    <location>
        <begin position="38"/>
        <end position="73"/>
    </location>
</feature>
<proteinExistence type="predicted"/>
<dbReference type="EMBL" id="CAJNOM010000451">
    <property type="protein sequence ID" value="CAF1445557.1"/>
    <property type="molecule type" value="Genomic_DNA"/>
</dbReference>
<dbReference type="InterPro" id="IPR011992">
    <property type="entry name" value="EF-hand-dom_pair"/>
</dbReference>
<dbReference type="SUPFAM" id="SSF47473">
    <property type="entry name" value="EF-hand"/>
    <property type="match status" value="1"/>
</dbReference>
<evidence type="ECO:0000313" key="6">
    <source>
        <dbReference type="Proteomes" id="UP000663832"/>
    </source>
</evidence>
<dbReference type="EMBL" id="CAJNOI010000045">
    <property type="protein sequence ID" value="CAF0930088.1"/>
    <property type="molecule type" value="Genomic_DNA"/>
</dbReference>
<dbReference type="Pfam" id="PF13499">
    <property type="entry name" value="EF-hand_7"/>
    <property type="match status" value="1"/>
</dbReference>
<keyword evidence="6" id="KW-1185">Reference proteome</keyword>
<dbReference type="Proteomes" id="UP000663877">
    <property type="component" value="Unassembled WGS sequence"/>
</dbReference>